<evidence type="ECO:0000313" key="2">
    <source>
        <dbReference type="Proteomes" id="UP000199021"/>
    </source>
</evidence>
<evidence type="ECO:0000313" key="1">
    <source>
        <dbReference type="EMBL" id="SEP63342.1"/>
    </source>
</evidence>
<sequence length="71" mass="7918">MDSLEKDSVAGKRKFRALAHWFWQKSGSIAVGNGRVECDWKLPNSYNTSNFAGGAKNKVLNVSEYLISPIE</sequence>
<dbReference type="EMBL" id="FOFB01000001">
    <property type="protein sequence ID" value="SEP63342.1"/>
    <property type="molecule type" value="Genomic_DNA"/>
</dbReference>
<dbReference type="InParanoid" id="A0A1H8ZG29"/>
<dbReference type="Proteomes" id="UP000199021">
    <property type="component" value="Unassembled WGS sequence"/>
</dbReference>
<dbReference type="OrthoDB" id="9965751at2"/>
<reference evidence="2" key="1">
    <citation type="submission" date="2016-10" db="EMBL/GenBank/DDBJ databases">
        <authorList>
            <person name="Varghese N."/>
            <person name="Submissions S."/>
        </authorList>
    </citation>
    <scope>NUCLEOTIDE SEQUENCE [LARGE SCALE GENOMIC DNA]</scope>
    <source>
        <strain evidence="2">DSM 24740</strain>
    </source>
</reference>
<keyword evidence="2" id="KW-1185">Reference proteome</keyword>
<dbReference type="AlphaFoldDB" id="A0A1H8ZG29"/>
<organism evidence="1 2">
    <name type="scientific">Neolewinella agarilytica</name>
    <dbReference type="NCBI Taxonomy" id="478744"/>
    <lineage>
        <taxon>Bacteria</taxon>
        <taxon>Pseudomonadati</taxon>
        <taxon>Bacteroidota</taxon>
        <taxon>Saprospiria</taxon>
        <taxon>Saprospirales</taxon>
        <taxon>Lewinellaceae</taxon>
        <taxon>Neolewinella</taxon>
    </lineage>
</organism>
<accession>A0A1H8ZG29</accession>
<gene>
    <name evidence="1" type="ORF">SAMN05444359_101311</name>
</gene>
<name>A0A1H8ZG29_9BACT</name>
<proteinExistence type="predicted"/>
<dbReference type="RefSeq" id="WP_090165032.1">
    <property type="nucleotide sequence ID" value="NZ_FOFB01000001.1"/>
</dbReference>
<protein>
    <submittedName>
        <fullName evidence="1">Uncharacterized protein</fullName>
    </submittedName>
</protein>